<accession>A0ABZ2UG13</accession>
<feature type="transmembrane region" description="Helical" evidence="1">
    <location>
        <begin position="103"/>
        <end position="124"/>
    </location>
</feature>
<dbReference type="RefSeq" id="WP_406844567.1">
    <property type="nucleotide sequence ID" value="NZ_CP150845.1"/>
</dbReference>
<dbReference type="EMBL" id="CP150845">
    <property type="protein sequence ID" value="WYZ20312.1"/>
    <property type="molecule type" value="Genomic_DNA"/>
</dbReference>
<proteinExistence type="predicted"/>
<sequence length="125" mass="14531">MDYNKTTHLILGQLSEVRLNYIEEYHVINESFLTIDQIVKKNQLNYGVVKIVLASLQANEEIKLFNSQNDFDSSGYRITNKGMQAYGDKKYPRLKIERLRATWSFYFSIASLIVSIIAIFIAAWE</sequence>
<name>A0ABZ2UG13_9FLAO</name>
<evidence type="ECO:0000313" key="2">
    <source>
        <dbReference type="EMBL" id="WYZ20312.1"/>
    </source>
</evidence>
<evidence type="ECO:0000256" key="1">
    <source>
        <dbReference type="SAM" id="Phobius"/>
    </source>
</evidence>
<keyword evidence="1" id="KW-0472">Membrane</keyword>
<reference evidence="2 3" key="1">
    <citation type="submission" date="2024-03" db="EMBL/GenBank/DDBJ databases">
        <title>Flavobacterium soyae.</title>
        <authorList>
            <person name="Zheng W."/>
        </authorList>
    </citation>
    <scope>NUCLEOTIDE SEQUENCE [LARGE SCALE GENOMIC DNA]</scope>
    <source>
        <strain evidence="2 3">55</strain>
    </source>
</reference>
<gene>
    <name evidence="2" type="ORF">AABD74_02355</name>
</gene>
<protein>
    <submittedName>
        <fullName evidence="2">Uncharacterized protein</fullName>
    </submittedName>
</protein>
<keyword evidence="1" id="KW-0812">Transmembrane</keyword>
<organism evidence="2 3">
    <name type="scientific">Flavobacterium soyae</name>
    <dbReference type="NCBI Taxonomy" id="2903098"/>
    <lineage>
        <taxon>Bacteria</taxon>
        <taxon>Pseudomonadati</taxon>
        <taxon>Bacteroidota</taxon>
        <taxon>Flavobacteriia</taxon>
        <taxon>Flavobacteriales</taxon>
        <taxon>Flavobacteriaceae</taxon>
        <taxon>Flavobacterium</taxon>
    </lineage>
</organism>
<dbReference type="Proteomes" id="UP001623852">
    <property type="component" value="Chromosome"/>
</dbReference>
<evidence type="ECO:0000313" key="3">
    <source>
        <dbReference type="Proteomes" id="UP001623852"/>
    </source>
</evidence>
<keyword evidence="1" id="KW-1133">Transmembrane helix</keyword>
<keyword evidence="3" id="KW-1185">Reference proteome</keyword>